<keyword evidence="3 10" id="KW-0808">Transferase</keyword>
<keyword evidence="6 10" id="KW-1133">Transmembrane helix</keyword>
<feature type="transmembrane region" description="Helical" evidence="10">
    <location>
        <begin position="87"/>
        <end position="111"/>
    </location>
</feature>
<feature type="transmembrane region" description="Helical" evidence="10">
    <location>
        <begin position="227"/>
        <end position="249"/>
    </location>
</feature>
<proteinExistence type="inferred from homology"/>
<organism evidence="11 12">
    <name type="scientific">Neodiprion lecontei</name>
    <name type="common">Redheaded pine sawfly</name>
    <dbReference type="NCBI Taxonomy" id="441921"/>
    <lineage>
        <taxon>Eukaryota</taxon>
        <taxon>Metazoa</taxon>
        <taxon>Ecdysozoa</taxon>
        <taxon>Arthropoda</taxon>
        <taxon>Hexapoda</taxon>
        <taxon>Insecta</taxon>
        <taxon>Pterygota</taxon>
        <taxon>Neoptera</taxon>
        <taxon>Endopterygota</taxon>
        <taxon>Hymenoptera</taxon>
        <taxon>Tenthredinoidea</taxon>
        <taxon>Diprionidae</taxon>
        <taxon>Diprioninae</taxon>
        <taxon>Neodiprion</taxon>
    </lineage>
</organism>
<feature type="transmembrane region" description="Helical" evidence="10">
    <location>
        <begin position="47"/>
        <end position="66"/>
    </location>
</feature>
<comment type="subcellular location">
    <subcellularLocation>
        <location evidence="1">Membrane</location>
        <topology evidence="1">Multi-pass membrane protein</topology>
    </subcellularLocation>
</comment>
<keyword evidence="5 10" id="KW-0276">Fatty acid metabolism</keyword>
<evidence type="ECO:0000256" key="8">
    <source>
        <dbReference type="ARBA" id="ARBA00023136"/>
    </source>
</evidence>
<name>A0ABM3FIV4_NEOLC</name>
<feature type="transmembrane region" description="Helical" evidence="10">
    <location>
        <begin position="191"/>
        <end position="215"/>
    </location>
</feature>
<keyword evidence="11" id="KW-1185">Reference proteome</keyword>
<dbReference type="Proteomes" id="UP000829291">
    <property type="component" value="Chromosome 2"/>
</dbReference>
<evidence type="ECO:0000313" key="11">
    <source>
        <dbReference type="Proteomes" id="UP000829291"/>
    </source>
</evidence>
<evidence type="ECO:0000256" key="6">
    <source>
        <dbReference type="ARBA" id="ARBA00022989"/>
    </source>
</evidence>
<keyword evidence="9 10" id="KW-0275">Fatty acid biosynthesis</keyword>
<dbReference type="InterPro" id="IPR002076">
    <property type="entry name" value="ELO_fam"/>
</dbReference>
<protein>
    <recommendedName>
        <fullName evidence="10">Elongation of very long chain fatty acids protein</fullName>
        <ecNumber evidence="10">2.3.1.199</ecNumber>
    </recommendedName>
    <alternativeName>
        <fullName evidence="10">Very-long-chain 3-oxoacyl-CoA synthase</fullName>
    </alternativeName>
</protein>
<feature type="transmembrane region" description="Helical" evidence="10">
    <location>
        <begin position="261"/>
        <end position="281"/>
    </location>
</feature>
<sequence>MFLAVSTPFFYLWLVSQRLPPRGKMLSEQLEWLYAKYNDTDPRTSRLFLMSESWPVITIVATYIYFCGSAGQEYMKNKQPYTLRKTLIVYNCIQVLLSIYVFKEALMMGWWYDFSYTCQPVDYSERPSAMLVARVSHFYFLCKLTELLDTVFFVLRKKERQITFLHLYHHASMPLYIWIGVRYYAGVSHLTFMGLLNSFVHIFMYSYYMLAAFGPEMQKSLMAWKKYITIMQIVQFLVVGLHTVQVFVIDCDVPKFPAALMVLNSILFCYLFTSFYIANYVKSSTNEVESRSLSRHTLTSRKSD</sequence>
<feature type="transmembrane region" description="Helical" evidence="10">
    <location>
        <begin position="167"/>
        <end position="185"/>
    </location>
</feature>
<gene>
    <name evidence="12" type="primary">LOC107225545</name>
</gene>
<evidence type="ECO:0000256" key="5">
    <source>
        <dbReference type="ARBA" id="ARBA00022832"/>
    </source>
</evidence>
<dbReference type="GeneID" id="107225545"/>
<keyword evidence="2 10" id="KW-0444">Lipid biosynthesis</keyword>
<evidence type="ECO:0000256" key="3">
    <source>
        <dbReference type="ARBA" id="ARBA00022679"/>
    </source>
</evidence>
<keyword evidence="8 10" id="KW-0472">Membrane</keyword>
<evidence type="ECO:0000256" key="4">
    <source>
        <dbReference type="ARBA" id="ARBA00022692"/>
    </source>
</evidence>
<evidence type="ECO:0000313" key="12">
    <source>
        <dbReference type="RefSeq" id="XP_046587952.1"/>
    </source>
</evidence>
<dbReference type="EC" id="2.3.1.199" evidence="10"/>
<evidence type="ECO:0000256" key="2">
    <source>
        <dbReference type="ARBA" id="ARBA00022516"/>
    </source>
</evidence>
<dbReference type="Pfam" id="PF01151">
    <property type="entry name" value="ELO"/>
    <property type="match status" value="1"/>
</dbReference>
<dbReference type="PANTHER" id="PTHR11157">
    <property type="entry name" value="FATTY ACID ACYL TRANSFERASE-RELATED"/>
    <property type="match status" value="1"/>
</dbReference>
<dbReference type="PANTHER" id="PTHR11157:SF28">
    <property type="entry name" value="ELONGATION OF VERY LONG CHAIN FATTY ACIDS PROTEIN"/>
    <property type="match status" value="1"/>
</dbReference>
<reference evidence="12" key="1">
    <citation type="submission" date="2025-08" db="UniProtKB">
        <authorList>
            <consortium name="RefSeq"/>
        </authorList>
    </citation>
    <scope>IDENTIFICATION</scope>
    <source>
        <tissue evidence="12">Thorax and Abdomen</tissue>
    </source>
</reference>
<comment type="similarity">
    <text evidence="10">Belongs to the ELO family.</text>
</comment>
<comment type="catalytic activity">
    <reaction evidence="10">
        <text>a very-long-chain acyl-CoA + malonyl-CoA + H(+) = a very-long-chain 3-oxoacyl-CoA + CO2 + CoA</text>
        <dbReference type="Rhea" id="RHEA:32727"/>
        <dbReference type="ChEBI" id="CHEBI:15378"/>
        <dbReference type="ChEBI" id="CHEBI:16526"/>
        <dbReference type="ChEBI" id="CHEBI:57287"/>
        <dbReference type="ChEBI" id="CHEBI:57384"/>
        <dbReference type="ChEBI" id="CHEBI:90725"/>
        <dbReference type="ChEBI" id="CHEBI:90736"/>
        <dbReference type="EC" id="2.3.1.199"/>
    </reaction>
</comment>
<feature type="transmembrane region" description="Helical" evidence="10">
    <location>
        <begin position="131"/>
        <end position="155"/>
    </location>
</feature>
<evidence type="ECO:0000256" key="7">
    <source>
        <dbReference type="ARBA" id="ARBA00023098"/>
    </source>
</evidence>
<evidence type="ECO:0000256" key="10">
    <source>
        <dbReference type="RuleBase" id="RU361115"/>
    </source>
</evidence>
<evidence type="ECO:0000256" key="9">
    <source>
        <dbReference type="ARBA" id="ARBA00023160"/>
    </source>
</evidence>
<keyword evidence="7 10" id="KW-0443">Lipid metabolism</keyword>
<keyword evidence="4 10" id="KW-0812">Transmembrane</keyword>
<dbReference type="RefSeq" id="XP_046587952.1">
    <property type="nucleotide sequence ID" value="XM_046731996.1"/>
</dbReference>
<evidence type="ECO:0000256" key="1">
    <source>
        <dbReference type="ARBA" id="ARBA00004141"/>
    </source>
</evidence>
<accession>A0ABM3FIV4</accession>